<accession>A0A1Y4EAR8</accession>
<organism evidence="1 2">
    <name type="scientific">Anaerotruncus colihominis</name>
    <dbReference type="NCBI Taxonomy" id="169435"/>
    <lineage>
        <taxon>Bacteria</taxon>
        <taxon>Bacillati</taxon>
        <taxon>Bacillota</taxon>
        <taxon>Clostridia</taxon>
        <taxon>Eubacteriales</taxon>
        <taxon>Oscillospiraceae</taxon>
        <taxon>Anaerotruncus</taxon>
    </lineage>
</organism>
<comment type="caution">
    <text evidence="1">The sequence shown here is derived from an EMBL/GenBank/DDBJ whole genome shotgun (WGS) entry which is preliminary data.</text>
</comment>
<sequence>MSKEHISMTQMIFRRKSLERIASPDQLDRYLQVSAPSLWLILLALFLMLGAAAAWCFWGSIPATISGTGVQLETGAVCFVAADKAYMLEPEMTAHLTASGTDEVWNGRLLYVDEPVPAEQAAKTVGAAWLAQSMPADWVCVVPVELEGAPAKAGAVFSADIILKHQRPIDLLFGG</sequence>
<evidence type="ECO:0008006" key="3">
    <source>
        <dbReference type="Google" id="ProtNLM"/>
    </source>
</evidence>
<dbReference type="Proteomes" id="UP000196386">
    <property type="component" value="Unassembled WGS sequence"/>
</dbReference>
<reference evidence="2" key="1">
    <citation type="submission" date="2017-04" db="EMBL/GenBank/DDBJ databases">
        <title>Function of individual gut microbiota members based on whole genome sequencing of pure cultures obtained from chicken caecum.</title>
        <authorList>
            <person name="Medvecky M."/>
            <person name="Cejkova D."/>
            <person name="Polansky O."/>
            <person name="Karasova D."/>
            <person name="Kubasova T."/>
            <person name="Cizek A."/>
            <person name="Rychlik I."/>
        </authorList>
    </citation>
    <scope>NUCLEOTIDE SEQUENCE [LARGE SCALE GENOMIC DNA]</scope>
    <source>
        <strain evidence="2">An175</strain>
    </source>
</reference>
<name>A0A1Y4EAR8_9FIRM</name>
<protein>
    <recommendedName>
        <fullName evidence="3">NHLM bacteriocin system secretion protein</fullName>
    </recommendedName>
</protein>
<evidence type="ECO:0000313" key="2">
    <source>
        <dbReference type="Proteomes" id="UP000196386"/>
    </source>
</evidence>
<proteinExistence type="predicted"/>
<dbReference type="AlphaFoldDB" id="A0A1Y4EAR8"/>
<dbReference type="EMBL" id="NFKP01000009">
    <property type="protein sequence ID" value="OUP69409.1"/>
    <property type="molecule type" value="Genomic_DNA"/>
</dbReference>
<evidence type="ECO:0000313" key="1">
    <source>
        <dbReference type="EMBL" id="OUP69409.1"/>
    </source>
</evidence>
<gene>
    <name evidence="1" type="ORF">B5F11_08630</name>
</gene>